<dbReference type="RefSeq" id="WP_139001090.1">
    <property type="nucleotide sequence ID" value="NZ_BAABAV010000001.1"/>
</dbReference>
<evidence type="ECO:0000256" key="3">
    <source>
        <dbReference type="ARBA" id="ARBA00022801"/>
    </source>
</evidence>
<comment type="caution">
    <text evidence="5">The sequence shown here is derived from an EMBL/GenBank/DDBJ whole genome shotgun (WGS) entry which is preliminary data.</text>
</comment>
<gene>
    <name evidence="5" type="ORF">GCM10022257_10880</name>
</gene>
<evidence type="ECO:0000256" key="4">
    <source>
        <dbReference type="ARBA" id="ARBA00023145"/>
    </source>
</evidence>
<organism evidence="5 6">
    <name type="scientific">Hyunsoonleella aestuarii</name>
    <dbReference type="NCBI Taxonomy" id="912802"/>
    <lineage>
        <taxon>Bacteria</taxon>
        <taxon>Pseudomonadati</taxon>
        <taxon>Bacteroidota</taxon>
        <taxon>Flavobacteriia</taxon>
        <taxon>Flavobacteriales</taxon>
        <taxon>Flavobacteriaceae</taxon>
    </lineage>
</organism>
<dbReference type="PANTHER" id="PTHR43199">
    <property type="entry name" value="GLUTATHIONE HYDROLASE"/>
    <property type="match status" value="1"/>
</dbReference>
<dbReference type="Gene3D" id="1.10.246.230">
    <property type="match status" value="1"/>
</dbReference>
<dbReference type="Proteomes" id="UP001500027">
    <property type="component" value="Unassembled WGS sequence"/>
</dbReference>
<comment type="similarity">
    <text evidence="1">Belongs to the gamma-glutamyltransferase family.</text>
</comment>
<keyword evidence="2" id="KW-0808">Transferase</keyword>
<evidence type="ECO:0000313" key="6">
    <source>
        <dbReference type="Proteomes" id="UP001500027"/>
    </source>
</evidence>
<dbReference type="PANTHER" id="PTHR43199:SF1">
    <property type="entry name" value="GLUTATHIONE HYDROLASE PROENZYME"/>
    <property type="match status" value="1"/>
</dbReference>
<keyword evidence="6" id="KW-1185">Reference proteome</keyword>
<dbReference type="Pfam" id="PF01019">
    <property type="entry name" value="G_glu_transpept"/>
    <property type="match status" value="1"/>
</dbReference>
<dbReference type="InterPro" id="IPR043137">
    <property type="entry name" value="GGT_ssub_C"/>
</dbReference>
<dbReference type="InterPro" id="IPR029055">
    <property type="entry name" value="Ntn_hydrolases_N"/>
</dbReference>
<reference evidence="6" key="1">
    <citation type="journal article" date="2019" name="Int. J. Syst. Evol. Microbiol.">
        <title>The Global Catalogue of Microorganisms (GCM) 10K type strain sequencing project: providing services to taxonomists for standard genome sequencing and annotation.</title>
        <authorList>
            <consortium name="The Broad Institute Genomics Platform"/>
            <consortium name="The Broad Institute Genome Sequencing Center for Infectious Disease"/>
            <person name="Wu L."/>
            <person name="Ma J."/>
        </authorList>
    </citation>
    <scope>NUCLEOTIDE SEQUENCE [LARGE SCALE GENOMIC DNA]</scope>
    <source>
        <strain evidence="6">JCM 17452</strain>
    </source>
</reference>
<evidence type="ECO:0000313" key="5">
    <source>
        <dbReference type="EMBL" id="GAA4268987.1"/>
    </source>
</evidence>
<name>A0ABP8E9U0_9FLAO</name>
<dbReference type="InterPro" id="IPR051792">
    <property type="entry name" value="GGT_bact"/>
</dbReference>
<dbReference type="SUPFAM" id="SSF56235">
    <property type="entry name" value="N-terminal nucleophile aminohydrolases (Ntn hydrolases)"/>
    <property type="match status" value="1"/>
</dbReference>
<proteinExistence type="inferred from homology"/>
<protein>
    <submittedName>
        <fullName evidence="5">Gamma-glutamyltransferase</fullName>
    </submittedName>
</protein>
<dbReference type="EMBL" id="BAABAV010000001">
    <property type="protein sequence ID" value="GAA4268987.1"/>
    <property type="molecule type" value="Genomic_DNA"/>
</dbReference>
<dbReference type="PRINTS" id="PR01210">
    <property type="entry name" value="GGTRANSPTASE"/>
</dbReference>
<dbReference type="Gene3D" id="3.60.20.40">
    <property type="match status" value="1"/>
</dbReference>
<evidence type="ECO:0000256" key="2">
    <source>
        <dbReference type="ARBA" id="ARBA00022679"/>
    </source>
</evidence>
<keyword evidence="3" id="KW-0378">Hydrolase</keyword>
<dbReference type="PROSITE" id="PS51257">
    <property type="entry name" value="PROKAR_LIPOPROTEIN"/>
    <property type="match status" value="1"/>
</dbReference>
<evidence type="ECO:0000256" key="1">
    <source>
        <dbReference type="ARBA" id="ARBA00009381"/>
    </source>
</evidence>
<sequence length="545" mass="60324">MVVSRIKYSIIPILFHVITSCNNHNNTFLGAVTSATPEASTAGEEIFLKDGNAIDVAIAISFALAVTEPAMSGLGGGTQVLLSLKNQQPIAINGTTLSPYKTPISIKDTLTYHRRSTIPSTVKVLDYLWKNYGSGNVSWEDLLKPSIELAENGFVLGEYRAKVYHEYGEKLKSSQFSVSSFLIDNRIPQKGDTIKQPELAKTLKRLAEFRAEDFYNGEIAKKIALDMQEHGGWITIDDLNNFPAPKELKPLSVEHRGMMVYSQPPPCGGWITLLALNLMEKLNKDAVLTNEEVIKALYIAHNERNKKPVNNLTTYDSILKNKLSKSYSKKLLLNEQSPSETIVNKKIGETTHFSVVDSEGNSIAVTSSINAYFGALAASKDLGFLYNTYMDDFIFEDPDHPFAIRPNAMAYSSMSPSIVQENGKTVLVLGSPGSSRIISAVSQITAKWIEGRDIQHAVTQPRIHVSNNTVYHENKEDTLSLSKEFLTEFDLLLKTPSESLMLQEKLNAYYGGVHAIAKENGNWIGIADPRRDGKSIIVKKSNSNE</sequence>
<keyword evidence="4" id="KW-0865">Zymogen</keyword>
<accession>A0ABP8E9U0</accession>